<dbReference type="EMBL" id="QJJY01000004">
    <property type="protein sequence ID" value="PXX37546.1"/>
    <property type="molecule type" value="Genomic_DNA"/>
</dbReference>
<comment type="caution">
    <text evidence="2">The sequence shown here is derived from an EMBL/GenBank/DDBJ whole genome shotgun (WGS) entry which is preliminary data.</text>
</comment>
<reference evidence="2 3" key="1">
    <citation type="submission" date="2018-05" db="EMBL/GenBank/DDBJ databases">
        <title>Comparative genomics of bacterial root endophytes of switchgrass collected from native prairies over two seasons.</title>
        <authorList>
            <person name="Tang Y."/>
        </authorList>
    </citation>
    <scope>NUCLEOTIDE SEQUENCE [LARGE SCALE GENOMIC DNA]</scope>
    <source>
        <strain evidence="2 3">NFIX32</strain>
    </source>
</reference>
<sequence>MGDANLTNAGPAVTSSMHGPRGQHDDDWHAPGQRSR</sequence>
<evidence type="ECO:0000313" key="3">
    <source>
        <dbReference type="Proteomes" id="UP000247755"/>
    </source>
</evidence>
<organism evidence="2 3">
    <name type="scientific">Burkholderia pyrrocinia</name>
    <name type="common">Pseudomonas pyrrocinia</name>
    <dbReference type="NCBI Taxonomy" id="60550"/>
    <lineage>
        <taxon>Bacteria</taxon>
        <taxon>Pseudomonadati</taxon>
        <taxon>Pseudomonadota</taxon>
        <taxon>Betaproteobacteria</taxon>
        <taxon>Burkholderiales</taxon>
        <taxon>Burkholderiaceae</taxon>
        <taxon>Burkholderia</taxon>
        <taxon>Burkholderia cepacia complex</taxon>
    </lineage>
</organism>
<name>A0A318INE6_BURPY</name>
<evidence type="ECO:0000313" key="2">
    <source>
        <dbReference type="EMBL" id="PXX37546.1"/>
    </source>
</evidence>
<gene>
    <name evidence="2" type="ORF">NA66_1004187</name>
</gene>
<feature type="region of interest" description="Disordered" evidence="1">
    <location>
        <begin position="1"/>
        <end position="36"/>
    </location>
</feature>
<feature type="compositionally biased region" description="Polar residues" evidence="1">
    <location>
        <begin position="1"/>
        <end position="17"/>
    </location>
</feature>
<proteinExistence type="predicted"/>
<dbReference type="Proteomes" id="UP000247755">
    <property type="component" value="Unassembled WGS sequence"/>
</dbReference>
<accession>A0A318INE6</accession>
<evidence type="ECO:0000256" key="1">
    <source>
        <dbReference type="SAM" id="MobiDB-lite"/>
    </source>
</evidence>
<dbReference type="AlphaFoldDB" id="A0A318INE6"/>
<protein>
    <submittedName>
        <fullName evidence="2">Uncharacterized protein</fullName>
    </submittedName>
</protein>